<dbReference type="Proteomes" id="UP000585272">
    <property type="component" value="Unassembled WGS sequence"/>
</dbReference>
<evidence type="ECO:0000256" key="3">
    <source>
        <dbReference type="ARBA" id="ARBA00022679"/>
    </source>
</evidence>
<keyword evidence="6" id="KW-1185">Reference proteome</keyword>
<dbReference type="PANTHER" id="PTHR43685:SF5">
    <property type="entry name" value="GLYCOSYLTRANSFERASE EPSE-RELATED"/>
    <property type="match status" value="1"/>
</dbReference>
<organism evidence="5 6">
    <name type="scientific">Conexibacter arvalis</name>
    <dbReference type="NCBI Taxonomy" id="912552"/>
    <lineage>
        <taxon>Bacteria</taxon>
        <taxon>Bacillati</taxon>
        <taxon>Actinomycetota</taxon>
        <taxon>Thermoleophilia</taxon>
        <taxon>Solirubrobacterales</taxon>
        <taxon>Conexibacteraceae</taxon>
        <taxon>Conexibacter</taxon>
    </lineage>
</organism>
<gene>
    <name evidence="5" type="ORF">BDZ31_001870</name>
</gene>
<comment type="similarity">
    <text evidence="1">Belongs to the glycosyltransferase 2 family.</text>
</comment>
<evidence type="ECO:0000256" key="1">
    <source>
        <dbReference type="ARBA" id="ARBA00006739"/>
    </source>
</evidence>
<protein>
    <submittedName>
        <fullName evidence="5">GT2 family glycosyltransferase</fullName>
    </submittedName>
</protein>
<reference evidence="5 6" key="1">
    <citation type="submission" date="2020-08" db="EMBL/GenBank/DDBJ databases">
        <title>Genomic Encyclopedia of Archaeal and Bacterial Type Strains, Phase II (KMG-II): from individual species to whole genera.</title>
        <authorList>
            <person name="Goeker M."/>
        </authorList>
    </citation>
    <scope>NUCLEOTIDE SEQUENCE [LARGE SCALE GENOMIC DNA]</scope>
    <source>
        <strain evidence="5 6">DSM 23288</strain>
    </source>
</reference>
<proteinExistence type="inferred from homology"/>
<dbReference type="InterPro" id="IPR029044">
    <property type="entry name" value="Nucleotide-diphossugar_trans"/>
</dbReference>
<keyword evidence="2" id="KW-0328">Glycosyltransferase</keyword>
<dbReference type="Pfam" id="PF00535">
    <property type="entry name" value="Glycos_transf_2"/>
    <property type="match status" value="1"/>
</dbReference>
<accession>A0A840IDY6</accession>
<sequence>MEARGEPRIGVALATRDRRELVLSTVARLRALPERPPIVVADDGSVDGTAAALRARGDAGVEVIALRSSVGAAARTEAVARLRTPYVAFSDDDSWWEPGALARAAALLDRHPRVGLIAAAVLVGPERRLDPTCVAMASGPLAAAAGRNSGPGVPVTGFVACGAVVRRSAFVAVGGFHRRFEVGGEEQLLALDLAAAGWEVRHVPEIVARHCPPGGGAPRPARVAATLRNDLWTIWLRRPPRRLPGATARRLWAAGPWRRTTAAGAIAALRGLRWVARERRVVPAAVERDLRAVERG</sequence>
<dbReference type="AlphaFoldDB" id="A0A840IDY6"/>
<dbReference type="RefSeq" id="WP_183341366.1">
    <property type="nucleotide sequence ID" value="NZ_JACHNU010000002.1"/>
</dbReference>
<name>A0A840IDY6_9ACTN</name>
<dbReference type="SUPFAM" id="SSF53448">
    <property type="entry name" value="Nucleotide-diphospho-sugar transferases"/>
    <property type="match status" value="1"/>
</dbReference>
<evidence type="ECO:0000259" key="4">
    <source>
        <dbReference type="Pfam" id="PF00535"/>
    </source>
</evidence>
<evidence type="ECO:0000313" key="5">
    <source>
        <dbReference type="EMBL" id="MBB4662284.1"/>
    </source>
</evidence>
<evidence type="ECO:0000313" key="6">
    <source>
        <dbReference type="Proteomes" id="UP000585272"/>
    </source>
</evidence>
<dbReference type="PANTHER" id="PTHR43685">
    <property type="entry name" value="GLYCOSYLTRANSFERASE"/>
    <property type="match status" value="1"/>
</dbReference>
<dbReference type="InterPro" id="IPR050834">
    <property type="entry name" value="Glycosyltransf_2"/>
</dbReference>
<dbReference type="EMBL" id="JACHNU010000002">
    <property type="protein sequence ID" value="MBB4662284.1"/>
    <property type="molecule type" value="Genomic_DNA"/>
</dbReference>
<feature type="domain" description="Glycosyltransferase 2-like" evidence="4">
    <location>
        <begin position="13"/>
        <end position="170"/>
    </location>
</feature>
<comment type="caution">
    <text evidence="5">The sequence shown here is derived from an EMBL/GenBank/DDBJ whole genome shotgun (WGS) entry which is preliminary data.</text>
</comment>
<keyword evidence="3 5" id="KW-0808">Transferase</keyword>
<dbReference type="Gene3D" id="3.90.550.10">
    <property type="entry name" value="Spore Coat Polysaccharide Biosynthesis Protein SpsA, Chain A"/>
    <property type="match status" value="1"/>
</dbReference>
<evidence type="ECO:0000256" key="2">
    <source>
        <dbReference type="ARBA" id="ARBA00022676"/>
    </source>
</evidence>
<dbReference type="InterPro" id="IPR001173">
    <property type="entry name" value="Glyco_trans_2-like"/>
</dbReference>
<dbReference type="GO" id="GO:0016757">
    <property type="term" value="F:glycosyltransferase activity"/>
    <property type="evidence" value="ECO:0007669"/>
    <property type="project" value="UniProtKB-KW"/>
</dbReference>